<dbReference type="InterPro" id="IPR051081">
    <property type="entry name" value="HTH_MetalResp_TranReg"/>
</dbReference>
<proteinExistence type="predicted"/>
<protein>
    <submittedName>
        <fullName evidence="5">Helix-turn-helix domain-containing protein</fullName>
    </submittedName>
</protein>
<dbReference type="PANTHER" id="PTHR33154">
    <property type="entry name" value="TRANSCRIPTIONAL REGULATOR, ARSR FAMILY"/>
    <property type="match status" value="1"/>
</dbReference>
<reference evidence="5 6" key="1">
    <citation type="journal article" date="2019" name="Int. J. Syst. Evol. Microbiol.">
        <title>The Global Catalogue of Microorganisms (GCM) 10K type strain sequencing project: providing services to taxonomists for standard genome sequencing and annotation.</title>
        <authorList>
            <consortium name="The Broad Institute Genomics Platform"/>
            <consortium name="The Broad Institute Genome Sequencing Center for Infectious Disease"/>
            <person name="Wu L."/>
            <person name="Ma J."/>
        </authorList>
    </citation>
    <scope>NUCLEOTIDE SEQUENCE [LARGE SCALE GENOMIC DNA]</scope>
    <source>
        <strain evidence="5 6">JCM 12393</strain>
    </source>
</reference>
<dbReference type="InterPro" id="IPR011991">
    <property type="entry name" value="ArsR-like_HTH"/>
</dbReference>
<keyword evidence="6" id="KW-1185">Reference proteome</keyword>
<evidence type="ECO:0000313" key="5">
    <source>
        <dbReference type="EMBL" id="GAA1391362.1"/>
    </source>
</evidence>
<dbReference type="EMBL" id="BAAAKJ010000110">
    <property type="protein sequence ID" value="GAA1391362.1"/>
    <property type="molecule type" value="Genomic_DNA"/>
</dbReference>
<gene>
    <name evidence="5" type="ORF">GCM10009639_21110</name>
</gene>
<evidence type="ECO:0000256" key="1">
    <source>
        <dbReference type="ARBA" id="ARBA00023015"/>
    </source>
</evidence>
<dbReference type="InterPro" id="IPR036390">
    <property type="entry name" value="WH_DNA-bd_sf"/>
</dbReference>
<dbReference type="PANTHER" id="PTHR33154:SF15">
    <property type="entry name" value="REGULATORY PROTEIN ARSR"/>
    <property type="match status" value="1"/>
</dbReference>
<evidence type="ECO:0000259" key="4">
    <source>
        <dbReference type="SMART" id="SM00418"/>
    </source>
</evidence>
<dbReference type="InterPro" id="IPR001845">
    <property type="entry name" value="HTH_ArsR_DNA-bd_dom"/>
</dbReference>
<sequence>MTDERGWPHSPDPQTDVVIDAKGLRALAHPVRVQLVGLLRKNGPSTATRLAEQLGLNSGATSYHLRQLAAAGFVAEDTERGNARDRWWKAVHQVTWWTDTDLAEQEPEAALGYLRSIVASHTLTAQTALNSLETMPVEWRNALDLSDMVLQITPEEARSLAGELAAVVARYRRIDPEASAPEGTDRVAVVVQVLPEPQACADADEAGGRS</sequence>
<accession>A0ABN1XVM0</accession>
<keyword evidence="1" id="KW-0805">Transcription regulation</keyword>
<organism evidence="5 6">
    <name type="scientific">Kitasatospora putterlickiae</name>
    <dbReference type="NCBI Taxonomy" id="221725"/>
    <lineage>
        <taxon>Bacteria</taxon>
        <taxon>Bacillati</taxon>
        <taxon>Actinomycetota</taxon>
        <taxon>Actinomycetes</taxon>
        <taxon>Kitasatosporales</taxon>
        <taxon>Streptomycetaceae</taxon>
        <taxon>Kitasatospora</taxon>
    </lineage>
</organism>
<dbReference type="SMART" id="SM00418">
    <property type="entry name" value="HTH_ARSR"/>
    <property type="match status" value="1"/>
</dbReference>
<dbReference type="CDD" id="cd00090">
    <property type="entry name" value="HTH_ARSR"/>
    <property type="match status" value="1"/>
</dbReference>
<dbReference type="SUPFAM" id="SSF46785">
    <property type="entry name" value="Winged helix' DNA-binding domain"/>
    <property type="match status" value="1"/>
</dbReference>
<feature type="domain" description="HTH arsR-type" evidence="4">
    <location>
        <begin position="22"/>
        <end position="145"/>
    </location>
</feature>
<dbReference type="Proteomes" id="UP001499863">
    <property type="component" value="Unassembled WGS sequence"/>
</dbReference>
<dbReference type="Pfam" id="PF12840">
    <property type="entry name" value="HTH_20"/>
    <property type="match status" value="1"/>
</dbReference>
<dbReference type="RefSeq" id="WP_344331997.1">
    <property type="nucleotide sequence ID" value="NZ_BAAAKJ010000110.1"/>
</dbReference>
<evidence type="ECO:0000313" key="6">
    <source>
        <dbReference type="Proteomes" id="UP001499863"/>
    </source>
</evidence>
<keyword evidence="2" id="KW-0238">DNA-binding</keyword>
<comment type="caution">
    <text evidence="5">The sequence shown here is derived from an EMBL/GenBank/DDBJ whole genome shotgun (WGS) entry which is preliminary data.</text>
</comment>
<dbReference type="InterPro" id="IPR036388">
    <property type="entry name" value="WH-like_DNA-bd_sf"/>
</dbReference>
<dbReference type="Gene3D" id="1.10.10.10">
    <property type="entry name" value="Winged helix-like DNA-binding domain superfamily/Winged helix DNA-binding domain"/>
    <property type="match status" value="1"/>
</dbReference>
<evidence type="ECO:0000256" key="3">
    <source>
        <dbReference type="ARBA" id="ARBA00023163"/>
    </source>
</evidence>
<keyword evidence="3" id="KW-0804">Transcription</keyword>
<name>A0ABN1XVM0_9ACTN</name>
<evidence type="ECO:0000256" key="2">
    <source>
        <dbReference type="ARBA" id="ARBA00023125"/>
    </source>
</evidence>